<keyword evidence="7" id="KW-1185">Reference proteome</keyword>
<keyword evidence="1 3" id="KW-0597">Phosphoprotein</keyword>
<reference evidence="6 7" key="1">
    <citation type="submission" date="2017-06" db="EMBL/GenBank/DDBJ databases">
        <title>Genome sequencing of cyanobaciteial culture collection at National Institute for Environmental Studies (NIES).</title>
        <authorList>
            <person name="Hirose Y."/>
            <person name="Shimura Y."/>
            <person name="Fujisawa T."/>
            <person name="Nakamura Y."/>
            <person name="Kawachi M."/>
        </authorList>
    </citation>
    <scope>NUCLEOTIDE SEQUENCE [LARGE SCALE GENOMIC DNA]</scope>
    <source>
        <strain evidence="6 7">NIES-267</strain>
    </source>
</reference>
<dbReference type="InterPro" id="IPR000792">
    <property type="entry name" value="Tscrpt_reg_LuxR_C"/>
</dbReference>
<evidence type="ECO:0000256" key="2">
    <source>
        <dbReference type="ARBA" id="ARBA00023125"/>
    </source>
</evidence>
<dbReference type="PANTHER" id="PTHR43214:SF43">
    <property type="entry name" value="TWO-COMPONENT RESPONSE REGULATOR"/>
    <property type="match status" value="1"/>
</dbReference>
<name>A0A1Z4LPK5_9CYAN</name>
<dbReference type="Gene3D" id="3.40.50.2300">
    <property type="match status" value="1"/>
</dbReference>
<evidence type="ECO:0000259" key="4">
    <source>
        <dbReference type="PROSITE" id="PS50043"/>
    </source>
</evidence>
<dbReference type="CDD" id="cd17535">
    <property type="entry name" value="REC_NarL-like"/>
    <property type="match status" value="1"/>
</dbReference>
<dbReference type="AlphaFoldDB" id="A0A1Z4LPK5"/>
<evidence type="ECO:0000313" key="7">
    <source>
        <dbReference type="Proteomes" id="UP000218418"/>
    </source>
</evidence>
<dbReference type="SMART" id="SM00448">
    <property type="entry name" value="REC"/>
    <property type="match status" value="1"/>
</dbReference>
<dbReference type="CDD" id="cd06170">
    <property type="entry name" value="LuxR_C_like"/>
    <property type="match status" value="1"/>
</dbReference>
<accession>A0A1Z4LPK5</accession>
<dbReference type="PROSITE" id="PS50043">
    <property type="entry name" value="HTH_LUXR_2"/>
    <property type="match status" value="1"/>
</dbReference>
<feature type="modified residue" description="4-aspartylphosphate" evidence="3">
    <location>
        <position position="55"/>
    </location>
</feature>
<evidence type="ECO:0000256" key="3">
    <source>
        <dbReference type="PROSITE-ProRule" id="PRU00169"/>
    </source>
</evidence>
<dbReference type="PROSITE" id="PS50110">
    <property type="entry name" value="RESPONSE_REGULATORY"/>
    <property type="match status" value="1"/>
</dbReference>
<dbReference type="Pfam" id="PF00196">
    <property type="entry name" value="GerE"/>
    <property type="match status" value="1"/>
</dbReference>
<gene>
    <name evidence="6" type="ORF">NIES267_26670</name>
</gene>
<feature type="domain" description="HTH luxR-type" evidence="4">
    <location>
        <begin position="146"/>
        <end position="211"/>
    </location>
</feature>
<dbReference type="GO" id="GO:0006355">
    <property type="term" value="P:regulation of DNA-templated transcription"/>
    <property type="evidence" value="ECO:0007669"/>
    <property type="project" value="InterPro"/>
</dbReference>
<proteinExistence type="predicted"/>
<dbReference type="Pfam" id="PF00072">
    <property type="entry name" value="Response_reg"/>
    <property type="match status" value="1"/>
</dbReference>
<dbReference type="SUPFAM" id="SSF46894">
    <property type="entry name" value="C-terminal effector domain of the bipartite response regulators"/>
    <property type="match status" value="1"/>
</dbReference>
<sequence length="213" mass="23761">MMIRLLLADDQPLFRQGLASLLSLEEDIEIVGQANHGNEAISLTQKLQPDVILMDVRMPVCDGVAATREIHQQFPWIKILVLTTFDEDEYIWQSLQAGALGYLLKNTPAPQLAAAIHAIHQGHSQLGPTIAPKVFAQLRPPIPVKENDIQEKLTERELEVLTLISQGKSNREISKTLYLSEGTVKNYVTQILGRLGLRDRTQAALWAKENLGI</sequence>
<dbReference type="GO" id="GO:0000160">
    <property type="term" value="P:phosphorelay signal transduction system"/>
    <property type="evidence" value="ECO:0007669"/>
    <property type="project" value="InterPro"/>
</dbReference>
<dbReference type="PANTHER" id="PTHR43214">
    <property type="entry name" value="TWO-COMPONENT RESPONSE REGULATOR"/>
    <property type="match status" value="1"/>
</dbReference>
<dbReference type="InterPro" id="IPR058245">
    <property type="entry name" value="NreC/VraR/RcsB-like_REC"/>
</dbReference>
<dbReference type="InterPro" id="IPR001789">
    <property type="entry name" value="Sig_transdc_resp-reg_receiver"/>
</dbReference>
<dbReference type="SMART" id="SM00421">
    <property type="entry name" value="HTH_LUXR"/>
    <property type="match status" value="1"/>
</dbReference>
<dbReference type="SUPFAM" id="SSF52172">
    <property type="entry name" value="CheY-like"/>
    <property type="match status" value="1"/>
</dbReference>
<evidence type="ECO:0000256" key="1">
    <source>
        <dbReference type="ARBA" id="ARBA00022553"/>
    </source>
</evidence>
<dbReference type="EMBL" id="AP018227">
    <property type="protein sequence ID" value="BAY83180.1"/>
    <property type="molecule type" value="Genomic_DNA"/>
</dbReference>
<dbReference type="InterPro" id="IPR016032">
    <property type="entry name" value="Sig_transdc_resp-reg_C-effctor"/>
</dbReference>
<feature type="domain" description="Response regulatory" evidence="5">
    <location>
        <begin position="4"/>
        <end position="120"/>
    </location>
</feature>
<dbReference type="InterPro" id="IPR011006">
    <property type="entry name" value="CheY-like_superfamily"/>
</dbReference>
<keyword evidence="2" id="KW-0238">DNA-binding</keyword>
<dbReference type="InterPro" id="IPR039420">
    <property type="entry name" value="WalR-like"/>
</dbReference>
<protein>
    <submittedName>
        <fullName evidence="6">Two-component transcriptional regulator, LuxR family protein</fullName>
    </submittedName>
</protein>
<organism evidence="6 7">
    <name type="scientific">Calothrix parasitica NIES-267</name>
    <dbReference type="NCBI Taxonomy" id="1973488"/>
    <lineage>
        <taxon>Bacteria</taxon>
        <taxon>Bacillati</taxon>
        <taxon>Cyanobacteriota</taxon>
        <taxon>Cyanophyceae</taxon>
        <taxon>Nostocales</taxon>
        <taxon>Calotrichaceae</taxon>
        <taxon>Calothrix</taxon>
    </lineage>
</organism>
<evidence type="ECO:0000259" key="5">
    <source>
        <dbReference type="PROSITE" id="PS50110"/>
    </source>
</evidence>
<dbReference type="GO" id="GO:0003677">
    <property type="term" value="F:DNA binding"/>
    <property type="evidence" value="ECO:0007669"/>
    <property type="project" value="UniProtKB-KW"/>
</dbReference>
<evidence type="ECO:0000313" key="6">
    <source>
        <dbReference type="EMBL" id="BAY83180.1"/>
    </source>
</evidence>
<dbReference type="PRINTS" id="PR00038">
    <property type="entry name" value="HTHLUXR"/>
</dbReference>
<dbReference type="Proteomes" id="UP000218418">
    <property type="component" value="Chromosome"/>
</dbReference>